<dbReference type="RefSeq" id="WP_006316487.1">
    <property type="nucleotide sequence ID" value="NZ_ARZA01000256.1"/>
</dbReference>
<sequence length="235" mass="28278">MVVIECLKELNKKALYNKMYKNNYYTEKAYKEKRNATIEQLKEKTFEESGEEFIFENIDLLEQEILTKEELDSIKKLVDTKNALKSKDDIELINKYIEDTEELIKYELIRRDIDINNLQIEKQLKSTDGYKLMRKYLDTNSELIMDELTKRGLYSEELLRRVKVLKNLRDSDLMLDYFKPEDEMVAKELMYRKLPLSKEKIVKKLDNINLIELYNETQNGLIEEELKERELTEFI</sequence>
<reference evidence="1 2" key="1">
    <citation type="journal article" date="2015" name="Geomicrobiol. J.">
        <title>Caldisalinibacter kiritimatiensis gen. nov., sp. nov., a moderately thermohalophilic thiosulfate-reducing bacterium from a hypersaline microbial mat.</title>
        <authorList>
            <person name="Ben Hania W."/>
            <person name="Joseph M."/>
            <person name="Fiebig A."/>
            <person name="Bunk B."/>
            <person name="Klenk H.-P."/>
            <person name="Fardeau M.-L."/>
            <person name="Spring S."/>
        </authorList>
    </citation>
    <scope>NUCLEOTIDE SEQUENCE [LARGE SCALE GENOMIC DNA]</scope>
    <source>
        <strain evidence="1 2">L21-TH-D2</strain>
    </source>
</reference>
<gene>
    <name evidence="1" type="ORF">L21TH_2312</name>
</gene>
<proteinExistence type="predicted"/>
<evidence type="ECO:0000313" key="2">
    <source>
        <dbReference type="Proteomes" id="UP000013378"/>
    </source>
</evidence>
<organism evidence="1 2">
    <name type="scientific">Caldisalinibacter kiritimatiensis</name>
    <dbReference type="NCBI Taxonomy" id="1304284"/>
    <lineage>
        <taxon>Bacteria</taxon>
        <taxon>Bacillati</taxon>
        <taxon>Bacillota</taxon>
        <taxon>Tissierellia</taxon>
        <taxon>Tissierellales</taxon>
        <taxon>Thermohalobacteraceae</taxon>
        <taxon>Caldisalinibacter</taxon>
    </lineage>
</organism>
<keyword evidence="2" id="KW-1185">Reference proteome</keyword>
<name>R1CBH3_9FIRM</name>
<accession>R1CBH3</accession>
<dbReference type="STRING" id="1304284.L21TH_2312"/>
<evidence type="ECO:0000313" key="1">
    <source>
        <dbReference type="EMBL" id="EOC99669.1"/>
    </source>
</evidence>
<dbReference type="AlphaFoldDB" id="R1CBH3"/>
<dbReference type="Proteomes" id="UP000013378">
    <property type="component" value="Unassembled WGS sequence"/>
</dbReference>
<comment type="caution">
    <text evidence="1">The sequence shown here is derived from an EMBL/GenBank/DDBJ whole genome shotgun (WGS) entry which is preliminary data.</text>
</comment>
<protein>
    <submittedName>
        <fullName evidence="1">Uncharacterized protein</fullName>
    </submittedName>
</protein>
<dbReference type="EMBL" id="ARZA01000256">
    <property type="protein sequence ID" value="EOC99669.1"/>
    <property type="molecule type" value="Genomic_DNA"/>
</dbReference>